<reference evidence="2 3" key="1">
    <citation type="submission" date="2020-07" db="EMBL/GenBank/DDBJ databases">
        <title>Natrinema (YPL30) sp. nov. and Haloterrigena xxxxxx (YPL8) sp. nov., isolated from a salt mine.</title>
        <authorList>
            <person name="Cui H."/>
        </authorList>
    </citation>
    <scope>NUCLEOTIDE SEQUENCE [LARGE SCALE GENOMIC DNA]</scope>
    <source>
        <strain evidence="2 3">YPL13</strain>
    </source>
</reference>
<dbReference type="Gene3D" id="3.40.1350.10">
    <property type="match status" value="1"/>
</dbReference>
<dbReference type="GO" id="GO:0003676">
    <property type="term" value="F:nucleic acid binding"/>
    <property type="evidence" value="ECO:0007669"/>
    <property type="project" value="InterPro"/>
</dbReference>
<dbReference type="AlphaFoldDB" id="A0A7D6CPM4"/>
<dbReference type="OrthoDB" id="102225at2157"/>
<dbReference type="EMBL" id="CP059154">
    <property type="protein sequence ID" value="QLK25549.1"/>
    <property type="molecule type" value="Genomic_DNA"/>
</dbReference>
<gene>
    <name evidence="2" type="ORF">HYG81_15910</name>
</gene>
<dbReference type="RefSeq" id="WP_180840738.1">
    <property type="nucleotide sequence ID" value="NZ_CP059154.1"/>
</dbReference>
<dbReference type="GeneID" id="56144721"/>
<evidence type="ECO:0000259" key="1">
    <source>
        <dbReference type="Pfam" id="PF01939"/>
    </source>
</evidence>
<dbReference type="KEGG" id="nay:HYG81_15910"/>
<organism evidence="2 3">
    <name type="scientific">Natrinema zhouii</name>
    <dbReference type="NCBI Taxonomy" id="1710539"/>
    <lineage>
        <taxon>Archaea</taxon>
        <taxon>Methanobacteriati</taxon>
        <taxon>Methanobacteriota</taxon>
        <taxon>Stenosarchaea group</taxon>
        <taxon>Halobacteria</taxon>
        <taxon>Halobacteriales</taxon>
        <taxon>Natrialbaceae</taxon>
        <taxon>Natrinema</taxon>
    </lineage>
</organism>
<proteinExistence type="predicted"/>
<dbReference type="Proteomes" id="UP000510869">
    <property type="component" value="Chromosome"/>
</dbReference>
<feature type="domain" description="Endonuclease NucS C-terminal" evidence="1">
    <location>
        <begin position="27"/>
        <end position="101"/>
    </location>
</feature>
<evidence type="ECO:0000313" key="2">
    <source>
        <dbReference type="EMBL" id="QLK25549.1"/>
    </source>
</evidence>
<evidence type="ECO:0000313" key="3">
    <source>
        <dbReference type="Proteomes" id="UP000510869"/>
    </source>
</evidence>
<keyword evidence="3" id="KW-1185">Reference proteome</keyword>
<protein>
    <submittedName>
        <fullName evidence="2">DUF91 domain-containing protein</fullName>
    </submittedName>
</protein>
<name>A0A7D6CPM4_9EURY</name>
<sequence>MPIDLGLWRIESDDTFHRVSSTNLDSEERLEEFLLQDANVLGQPLLVIDRQIITPSGKRLDILAIDEEGDLHIVELKRDRSPRDVTAQIIDYASWVRNLEYQDVKELYEASDEHDETFEAGFDSVFYPAQDDSPAGPEEVNSQHRLTIVSSELDGSTERIIEYLSDEFDVPINAIRFNYYKEDGREYIARTWLKDPYEIEESEEEDVREPWNGYDFYANFGENEYRKWVDGQKYGFITGGHGEWYHRTMGKATEGKRIFVNSPGEGYIGVGIVTQEKTPAPEFMVNVEGEEEEIPITEAPLEGDLSRDAEDPDLREYLIGVDWIETREIRNAFWEKGLYANQNTVTRLRDQQTLDRLYEVFDVSPP</sequence>
<dbReference type="Pfam" id="PF01939">
    <property type="entry name" value="NucS_C"/>
    <property type="match status" value="1"/>
</dbReference>
<dbReference type="GO" id="GO:0004519">
    <property type="term" value="F:endonuclease activity"/>
    <property type="evidence" value="ECO:0007669"/>
    <property type="project" value="InterPro"/>
</dbReference>
<accession>A0A7D6CPM4</accession>
<dbReference type="InterPro" id="IPR011856">
    <property type="entry name" value="tRNA_endonuc-like_dom_sf"/>
</dbReference>
<dbReference type="InterPro" id="IPR048301">
    <property type="entry name" value="NucS_C"/>
</dbReference>